<dbReference type="InterPro" id="IPR003593">
    <property type="entry name" value="AAA+_ATPase"/>
</dbReference>
<proteinExistence type="inferred from homology"/>
<evidence type="ECO:0000256" key="4">
    <source>
        <dbReference type="ARBA" id="ARBA00022840"/>
    </source>
</evidence>
<dbReference type="InterPro" id="IPR003439">
    <property type="entry name" value="ABC_transporter-like_ATP-bd"/>
</dbReference>
<name>A0ABW9HMI2_9ACTN</name>
<dbReference type="SUPFAM" id="SSF52540">
    <property type="entry name" value="P-loop containing nucleoside triphosphate hydrolases"/>
    <property type="match status" value="1"/>
</dbReference>
<keyword evidence="4 6" id="KW-0067">ATP-binding</keyword>
<keyword evidence="2" id="KW-0813">Transport</keyword>
<evidence type="ECO:0000256" key="2">
    <source>
        <dbReference type="ARBA" id="ARBA00022448"/>
    </source>
</evidence>
<evidence type="ECO:0000259" key="5">
    <source>
        <dbReference type="PROSITE" id="PS50893"/>
    </source>
</evidence>
<dbReference type="PANTHER" id="PTHR43335:SF4">
    <property type="entry name" value="ABC TRANSPORTER, ATP-BINDING PROTEIN"/>
    <property type="match status" value="1"/>
</dbReference>
<dbReference type="Gene3D" id="3.40.50.300">
    <property type="entry name" value="P-loop containing nucleotide triphosphate hydrolases"/>
    <property type="match status" value="1"/>
</dbReference>
<evidence type="ECO:0000256" key="3">
    <source>
        <dbReference type="ARBA" id="ARBA00022741"/>
    </source>
</evidence>
<sequence length="311" mass="32540">MRGQIGMIVAQGLTRRYGQVTAVDDVSFTVQPGVVTGFLGPNGAGKSTTMRLMLGLDQGEGRTTFDGRTYAELEHPAQTVGVLLDAGAVHPGRTARAHLRMIAAGAGLPRRRVVEALEMVGLGSAADRRAGGFSLGMRQRLGLAAALLGDPAAIMLDEPANGLDPEGIRWLRDLLKVFAAEGRAVLVSSHLLNEMAVLADSLIVLGGGRLIAAESADDFIARHSRKEVITRADQSGALLRALWGAGFEASQGQDGRITVVNAATDDVAAAARSAGVTLLELSAVRADLEEAFFKATSDVAAYKAHVPQGRI</sequence>
<evidence type="ECO:0000313" key="7">
    <source>
        <dbReference type="Proteomes" id="UP001631957"/>
    </source>
</evidence>
<feature type="domain" description="ABC transporter" evidence="5">
    <location>
        <begin position="8"/>
        <end position="232"/>
    </location>
</feature>
<dbReference type="RefSeq" id="WP_409121133.1">
    <property type="nucleotide sequence ID" value="NZ_JBJVNI010000005.1"/>
</dbReference>
<dbReference type="GO" id="GO:0005524">
    <property type="term" value="F:ATP binding"/>
    <property type="evidence" value="ECO:0007669"/>
    <property type="project" value="UniProtKB-KW"/>
</dbReference>
<dbReference type="PANTHER" id="PTHR43335">
    <property type="entry name" value="ABC TRANSPORTER, ATP-BINDING PROTEIN"/>
    <property type="match status" value="1"/>
</dbReference>
<keyword evidence="3" id="KW-0547">Nucleotide-binding</keyword>
<comment type="similarity">
    <text evidence="1">Belongs to the ABC transporter superfamily.</text>
</comment>
<keyword evidence="7" id="KW-1185">Reference proteome</keyword>
<dbReference type="PROSITE" id="PS00211">
    <property type="entry name" value="ABC_TRANSPORTER_1"/>
    <property type="match status" value="1"/>
</dbReference>
<dbReference type="EMBL" id="JBJVNI010000005">
    <property type="protein sequence ID" value="MFM9609280.1"/>
    <property type="molecule type" value="Genomic_DNA"/>
</dbReference>
<evidence type="ECO:0000256" key="1">
    <source>
        <dbReference type="ARBA" id="ARBA00005417"/>
    </source>
</evidence>
<dbReference type="InterPro" id="IPR027417">
    <property type="entry name" value="P-loop_NTPase"/>
</dbReference>
<evidence type="ECO:0000313" key="6">
    <source>
        <dbReference type="EMBL" id="MFM9609280.1"/>
    </source>
</evidence>
<dbReference type="PROSITE" id="PS50893">
    <property type="entry name" value="ABC_TRANSPORTER_2"/>
    <property type="match status" value="1"/>
</dbReference>
<accession>A0ABW9HMI2</accession>
<organism evidence="6 7">
    <name type="scientific">Streptomyces niveiscabiei</name>
    <dbReference type="NCBI Taxonomy" id="164115"/>
    <lineage>
        <taxon>Bacteria</taxon>
        <taxon>Bacillati</taxon>
        <taxon>Actinomycetota</taxon>
        <taxon>Actinomycetes</taxon>
        <taxon>Kitasatosporales</taxon>
        <taxon>Streptomycetaceae</taxon>
        <taxon>Streptomyces</taxon>
    </lineage>
</organism>
<comment type="caution">
    <text evidence="6">The sequence shown here is derived from an EMBL/GenBank/DDBJ whole genome shotgun (WGS) entry which is preliminary data.</text>
</comment>
<dbReference type="Pfam" id="PF00005">
    <property type="entry name" value="ABC_tran"/>
    <property type="match status" value="1"/>
</dbReference>
<dbReference type="SMART" id="SM00382">
    <property type="entry name" value="AAA"/>
    <property type="match status" value="1"/>
</dbReference>
<dbReference type="InterPro" id="IPR017871">
    <property type="entry name" value="ABC_transporter-like_CS"/>
</dbReference>
<protein>
    <submittedName>
        <fullName evidence="6">ATP-binding cassette domain-containing protein</fullName>
    </submittedName>
</protein>
<gene>
    <name evidence="6" type="ORF">ACKI18_11200</name>
</gene>
<dbReference type="Proteomes" id="UP001631957">
    <property type="component" value="Unassembled WGS sequence"/>
</dbReference>
<reference evidence="6 7" key="1">
    <citation type="submission" date="2024-12" db="EMBL/GenBank/DDBJ databases">
        <title>Forecasting of Potato common scab and diversities of Pathogenic streptomyces spp. in china.</title>
        <authorList>
            <person name="Handique U."/>
            <person name="Wu J."/>
        </authorList>
    </citation>
    <scope>NUCLEOTIDE SEQUENCE [LARGE SCALE GENOMIC DNA]</scope>
    <source>
        <strain evidence="6 7">ZRIMU1530</strain>
    </source>
</reference>